<feature type="compositionally biased region" description="Polar residues" evidence="1">
    <location>
        <begin position="54"/>
        <end position="64"/>
    </location>
</feature>
<dbReference type="InParanoid" id="A0A7N2N7G5"/>
<reference evidence="2 4" key="1">
    <citation type="journal article" date="2016" name="G3 (Bethesda)">
        <title>First Draft Assembly and Annotation of the Genome of a California Endemic Oak Quercus lobata Nee (Fagaceae).</title>
        <authorList>
            <person name="Sork V.L."/>
            <person name="Fitz-Gibbon S.T."/>
            <person name="Puiu D."/>
            <person name="Crepeau M."/>
            <person name="Gugger P.F."/>
            <person name="Sherman R."/>
            <person name="Stevens K."/>
            <person name="Langley C.H."/>
            <person name="Pellegrini M."/>
            <person name="Salzberg S.L."/>
        </authorList>
    </citation>
    <scope>NUCLEOTIDE SEQUENCE [LARGE SCALE GENOMIC DNA]</scope>
    <source>
        <strain evidence="4">cv. SW786</strain>
    </source>
</reference>
<accession>A0A7N2N7G5</accession>
<dbReference type="Gramene" id="QL93p0141_0031:mrna">
    <property type="protein sequence ID" value="QL93p0141_0031:mrna:CDS:1"/>
    <property type="gene ID" value="QL93p0141_0031"/>
</dbReference>
<dbReference type="PANTHER" id="PTHR46929">
    <property type="entry name" value="EXPRESSED PROTEIN"/>
    <property type="match status" value="1"/>
</dbReference>
<evidence type="ECO:0000313" key="3">
    <source>
        <dbReference type="EnsemblPlants" id="QL93p0141_0031:mrna:CDS:1"/>
    </source>
</evidence>
<keyword evidence="4" id="KW-1185">Reference proteome</keyword>
<evidence type="ECO:0000256" key="1">
    <source>
        <dbReference type="SAM" id="MobiDB-lite"/>
    </source>
</evidence>
<evidence type="ECO:0000313" key="4">
    <source>
        <dbReference type="Proteomes" id="UP000594261"/>
    </source>
</evidence>
<dbReference type="OMA" id="CGNDWAR"/>
<evidence type="ECO:0000313" key="2">
    <source>
        <dbReference type="EnsemblPlants" id="QL03p048663:mrna:CDS:1"/>
    </source>
</evidence>
<dbReference type="EMBL" id="LRBV02000003">
    <property type="status" value="NOT_ANNOTATED_CDS"/>
    <property type="molecule type" value="Genomic_DNA"/>
</dbReference>
<dbReference type="PANTHER" id="PTHR46929:SF23">
    <property type="entry name" value="L10-INTERACTING MYB DOMAIN-CONTAINING PROTEIN-LIKE"/>
    <property type="match status" value="1"/>
</dbReference>
<protein>
    <submittedName>
        <fullName evidence="3">Uncharacterized protein</fullName>
    </submittedName>
</protein>
<sequence length="151" mass="16721">MYDELAIVVGKDMATSSFAKSYADIDTEQDNRESTEMVADNKEEGVVDKGKNVVESSTTGSTISKSRKRGRAPPSDESVLTDLFDQLKEIAMAVKEINRGHVDYNSLYSEVMAMMADGYSEDMLATAFDHFCENEKAAKGFLAKNVKLRKL</sequence>
<proteinExistence type="predicted"/>
<dbReference type="Proteomes" id="UP000594261">
    <property type="component" value="Chromosome 3"/>
</dbReference>
<dbReference type="Gramene" id="QL03p048663:mrna">
    <property type="protein sequence ID" value="QL03p048663:mrna:CDS:1"/>
    <property type="gene ID" value="QL03p048663"/>
</dbReference>
<feature type="region of interest" description="Disordered" evidence="1">
    <location>
        <begin position="50"/>
        <end position="77"/>
    </location>
</feature>
<dbReference type="AlphaFoldDB" id="A0A7N2N7G5"/>
<name>A0A7N2N7G5_QUELO</name>
<organism evidence="3 4">
    <name type="scientific">Quercus lobata</name>
    <name type="common">Valley oak</name>
    <dbReference type="NCBI Taxonomy" id="97700"/>
    <lineage>
        <taxon>Eukaryota</taxon>
        <taxon>Viridiplantae</taxon>
        <taxon>Streptophyta</taxon>
        <taxon>Embryophyta</taxon>
        <taxon>Tracheophyta</taxon>
        <taxon>Spermatophyta</taxon>
        <taxon>Magnoliopsida</taxon>
        <taxon>eudicotyledons</taxon>
        <taxon>Gunneridae</taxon>
        <taxon>Pentapetalae</taxon>
        <taxon>rosids</taxon>
        <taxon>fabids</taxon>
        <taxon>Fagales</taxon>
        <taxon>Fagaceae</taxon>
        <taxon>Quercus</taxon>
    </lineage>
</organism>
<reference evidence="3" key="2">
    <citation type="submission" date="2021-01" db="UniProtKB">
        <authorList>
            <consortium name="EnsemblPlants"/>
        </authorList>
    </citation>
    <scope>IDENTIFICATION</scope>
</reference>
<dbReference type="EnsemblPlants" id="QL03p048663:mrna">
    <property type="protein sequence ID" value="QL03p048663:mrna:CDS:1"/>
    <property type="gene ID" value="QL03p048663"/>
</dbReference>
<dbReference type="EnsemblPlants" id="QL93p0141_0031:mrna">
    <property type="protein sequence ID" value="QL93p0141_0031:mrna:CDS:1"/>
    <property type="gene ID" value="QL93p0141_0031"/>
</dbReference>